<keyword evidence="4 8" id="KW-0418">Kinase</keyword>
<dbReference type="GO" id="GO:0000287">
    <property type="term" value="F:magnesium ion binding"/>
    <property type="evidence" value="ECO:0007669"/>
    <property type="project" value="InterPro"/>
</dbReference>
<reference evidence="14" key="1">
    <citation type="submission" date="2025-08" db="UniProtKB">
        <authorList>
            <consortium name="Ensembl"/>
        </authorList>
    </citation>
    <scope>IDENTIFICATION</scope>
</reference>
<dbReference type="GO" id="GO:0045087">
    <property type="term" value="P:innate immune response"/>
    <property type="evidence" value="ECO:0007669"/>
    <property type="project" value="UniProtKB-UniRule"/>
</dbReference>
<dbReference type="Proteomes" id="UP000472277">
    <property type="component" value="Chromosome 7"/>
</dbReference>
<organism evidence="14 15">
    <name type="scientific">Salmo trutta</name>
    <name type="common">Brown trout</name>
    <dbReference type="NCBI Taxonomy" id="8032"/>
    <lineage>
        <taxon>Eukaryota</taxon>
        <taxon>Metazoa</taxon>
        <taxon>Chordata</taxon>
        <taxon>Craniata</taxon>
        <taxon>Vertebrata</taxon>
        <taxon>Euteleostomi</taxon>
        <taxon>Actinopterygii</taxon>
        <taxon>Neopterygii</taxon>
        <taxon>Teleostei</taxon>
        <taxon>Protacanthopterygii</taxon>
        <taxon>Salmoniformes</taxon>
        <taxon>Salmonidae</taxon>
        <taxon>Salmoninae</taxon>
        <taxon>Salmo</taxon>
    </lineage>
</organism>
<feature type="binding site" evidence="10">
    <location>
        <position position="274"/>
    </location>
    <ligand>
        <name>ATP</name>
        <dbReference type="ChEBI" id="CHEBI:30616"/>
    </ligand>
</feature>
<name>A0A673ZNZ6_SALTR</name>
<dbReference type="PROSITE" id="PS00107">
    <property type="entry name" value="PROTEIN_KINASE_ATP"/>
    <property type="match status" value="1"/>
</dbReference>
<evidence type="ECO:0000256" key="3">
    <source>
        <dbReference type="ARBA" id="ARBA00022741"/>
    </source>
</evidence>
<evidence type="ECO:0000256" key="4">
    <source>
        <dbReference type="ARBA" id="ARBA00022777"/>
    </source>
</evidence>
<dbReference type="PIRSF" id="PIRSF038189">
    <property type="entry name" value="IRAK4"/>
    <property type="match status" value="1"/>
</dbReference>
<comment type="similarity">
    <text evidence="8">Belongs to the protein kinase superfamily. TKL Ser/Thr protein kinase family. Pelle subfamily.</text>
</comment>
<dbReference type="GeneTree" id="ENSGT00940000158792"/>
<evidence type="ECO:0000256" key="12">
    <source>
        <dbReference type="SAM" id="MobiDB-lite"/>
    </source>
</evidence>
<dbReference type="Gene3D" id="3.30.200.20">
    <property type="entry name" value="Phosphorylase Kinase, domain 1"/>
    <property type="match status" value="1"/>
</dbReference>
<dbReference type="InterPro" id="IPR037970">
    <property type="entry name" value="IRAK4_Death"/>
</dbReference>
<dbReference type="FunFam" id="1.10.510.10:FF:000414">
    <property type="entry name" value="Interleukin-1 receptor-associated kinase 4"/>
    <property type="match status" value="1"/>
</dbReference>
<evidence type="ECO:0000256" key="9">
    <source>
        <dbReference type="PIRSR" id="PIRSR038189-1"/>
    </source>
</evidence>
<accession>A0A673ZNZ6</accession>
<gene>
    <name evidence="14" type="primary">IRAK4</name>
    <name evidence="14" type="synonym">irak4</name>
</gene>
<evidence type="ECO:0000256" key="8">
    <source>
        <dbReference type="PIRNR" id="PIRNR038189"/>
    </source>
</evidence>
<evidence type="ECO:0000256" key="1">
    <source>
        <dbReference type="ARBA" id="ARBA00022527"/>
    </source>
</evidence>
<feature type="compositionally biased region" description="Basic and acidic residues" evidence="12">
    <location>
        <begin position="196"/>
        <end position="206"/>
    </location>
</feature>
<dbReference type="FunFam" id="1.10.533.10:FF:000028">
    <property type="entry name" value="Interleukin 1 receptor-associated kinase 4"/>
    <property type="match status" value="1"/>
</dbReference>
<keyword evidence="8" id="KW-0460">Magnesium</keyword>
<dbReference type="InterPro" id="IPR000719">
    <property type="entry name" value="Prot_kinase_dom"/>
</dbReference>
<comment type="catalytic activity">
    <reaction evidence="7 8">
        <text>L-seryl-[protein] + ATP = O-phospho-L-seryl-[protein] + ADP + H(+)</text>
        <dbReference type="Rhea" id="RHEA:17989"/>
        <dbReference type="Rhea" id="RHEA-COMP:9863"/>
        <dbReference type="Rhea" id="RHEA-COMP:11604"/>
        <dbReference type="ChEBI" id="CHEBI:15378"/>
        <dbReference type="ChEBI" id="CHEBI:29999"/>
        <dbReference type="ChEBI" id="CHEBI:30616"/>
        <dbReference type="ChEBI" id="CHEBI:83421"/>
        <dbReference type="ChEBI" id="CHEBI:456216"/>
        <dbReference type="EC" id="2.7.11.1"/>
    </reaction>
</comment>
<evidence type="ECO:0000256" key="2">
    <source>
        <dbReference type="ARBA" id="ARBA00022679"/>
    </source>
</evidence>
<evidence type="ECO:0000313" key="15">
    <source>
        <dbReference type="Proteomes" id="UP000472277"/>
    </source>
</evidence>
<dbReference type="Gene3D" id="1.10.533.10">
    <property type="entry name" value="Death Domain, Fas"/>
    <property type="match status" value="1"/>
</dbReference>
<dbReference type="CDD" id="cd08793">
    <property type="entry name" value="Death_IRAK4"/>
    <property type="match status" value="1"/>
</dbReference>
<keyword evidence="8" id="KW-0391">Immunity</keyword>
<feature type="binding site" evidence="11">
    <location>
        <position position="275"/>
    </location>
    <ligand>
        <name>ATP</name>
        <dbReference type="ChEBI" id="CHEBI:30616"/>
    </ligand>
</feature>
<dbReference type="EC" id="2.7.11.1" evidence="8"/>
<dbReference type="InterPro" id="IPR011029">
    <property type="entry name" value="DEATH-like_dom_sf"/>
</dbReference>
<keyword evidence="5 8" id="KW-0067">ATP-binding</keyword>
<dbReference type="GO" id="GO:0007165">
    <property type="term" value="P:signal transduction"/>
    <property type="evidence" value="ECO:0007669"/>
    <property type="project" value="InterPro"/>
</dbReference>
<comment type="function">
    <text evidence="8">Serine/threonine-protein kinase that plays a critical role in initiating innate immune response against foreign pathogens.</text>
</comment>
<keyword evidence="15" id="KW-1185">Reference proteome</keyword>
<reference evidence="14" key="2">
    <citation type="submission" date="2025-09" db="UniProtKB">
        <authorList>
            <consortium name="Ensembl"/>
        </authorList>
    </citation>
    <scope>IDENTIFICATION</scope>
</reference>
<protein>
    <recommendedName>
        <fullName evidence="8">Interleukin-1 receptor-associated kinase 4</fullName>
        <ecNumber evidence="8">2.7.11.1</ecNumber>
    </recommendedName>
</protein>
<evidence type="ECO:0000256" key="11">
    <source>
        <dbReference type="PROSITE-ProRule" id="PRU10141"/>
    </source>
</evidence>
<proteinExistence type="inferred from homology"/>
<feature type="binding site" evidence="10">
    <location>
        <position position="374"/>
    </location>
    <ligand>
        <name>ATP</name>
        <dbReference type="ChEBI" id="CHEBI:30616"/>
    </ligand>
</feature>
<dbReference type="GO" id="GO:0005737">
    <property type="term" value="C:cytoplasm"/>
    <property type="evidence" value="ECO:0007669"/>
    <property type="project" value="UniProtKB-SubCell"/>
</dbReference>
<dbReference type="PANTHER" id="PTHR48006:SF102">
    <property type="entry name" value="LEUCINE-RICH REPEAT-CONTAINING PROTEIN DDB_G0281931-RELATED"/>
    <property type="match status" value="1"/>
</dbReference>
<dbReference type="InterPro" id="IPR051824">
    <property type="entry name" value="LRR_Rcpt-Like_S/T_Kinase"/>
</dbReference>
<dbReference type="InterPro" id="IPR011009">
    <property type="entry name" value="Kinase-like_dom_sf"/>
</dbReference>
<dbReference type="GO" id="GO:0005524">
    <property type="term" value="F:ATP binding"/>
    <property type="evidence" value="ECO:0007669"/>
    <property type="project" value="UniProtKB-UniRule"/>
</dbReference>
<keyword evidence="8" id="KW-0399">Innate immunity</keyword>
<dbReference type="Gene3D" id="1.10.510.10">
    <property type="entry name" value="Transferase(Phosphotransferase) domain 1"/>
    <property type="match status" value="1"/>
</dbReference>
<evidence type="ECO:0000259" key="13">
    <source>
        <dbReference type="PROSITE" id="PS50011"/>
    </source>
</evidence>
<feature type="active site" description="Proton acceptor" evidence="9">
    <location>
        <position position="372"/>
    </location>
</feature>
<keyword evidence="1 8" id="KW-0723">Serine/threonine-protein kinase</keyword>
<evidence type="ECO:0000256" key="7">
    <source>
        <dbReference type="ARBA" id="ARBA00048679"/>
    </source>
</evidence>
<dbReference type="GO" id="GO:0004674">
    <property type="term" value="F:protein serine/threonine kinase activity"/>
    <property type="evidence" value="ECO:0007669"/>
    <property type="project" value="UniProtKB-UniRule"/>
</dbReference>
<evidence type="ECO:0000256" key="5">
    <source>
        <dbReference type="ARBA" id="ARBA00022840"/>
    </source>
</evidence>
<dbReference type="PROSITE" id="PS50011">
    <property type="entry name" value="PROTEIN_KINASE_DOM"/>
    <property type="match status" value="1"/>
</dbReference>
<keyword evidence="8" id="KW-0963">Cytoplasm</keyword>
<evidence type="ECO:0000256" key="10">
    <source>
        <dbReference type="PIRSR" id="PIRSR038189-2"/>
    </source>
</evidence>
<keyword evidence="3 8" id="KW-0547">Nucleotide-binding</keyword>
<comment type="subcellular location">
    <subcellularLocation>
        <location evidence="8">Cytoplasm</location>
    </subcellularLocation>
</comment>
<dbReference type="InterPro" id="IPR017428">
    <property type="entry name" value="IRAK4"/>
</dbReference>
<dbReference type="PANTHER" id="PTHR48006">
    <property type="entry name" value="LEUCINE-RICH REPEAT-CONTAINING PROTEIN DDB_G0281931-RELATED"/>
    <property type="match status" value="1"/>
</dbReference>
<comment type="subunit">
    <text evidence="8">Associates with MYD88 and IRAK2 to form a ternary complex called the Myddosome.</text>
</comment>
<comment type="cofactor">
    <cofactor evidence="8">
        <name>Mg(2+)</name>
        <dbReference type="ChEBI" id="CHEBI:18420"/>
    </cofactor>
</comment>
<feature type="domain" description="Protein kinase" evidence="13">
    <location>
        <begin position="247"/>
        <end position="520"/>
    </location>
</feature>
<feature type="region of interest" description="Disordered" evidence="12">
    <location>
        <begin position="167"/>
        <end position="223"/>
    </location>
</feature>
<dbReference type="InterPro" id="IPR017441">
    <property type="entry name" value="Protein_kinase_ATP_BS"/>
</dbReference>
<dbReference type="SUPFAM" id="SSF56112">
    <property type="entry name" value="Protein kinase-like (PK-like)"/>
    <property type="match status" value="1"/>
</dbReference>
<keyword evidence="2 8" id="KW-0808">Transferase</keyword>
<dbReference type="SUPFAM" id="SSF47986">
    <property type="entry name" value="DEATH domain"/>
    <property type="match status" value="1"/>
</dbReference>
<dbReference type="Ensembl" id="ENSSTUT00000051122.1">
    <property type="protein sequence ID" value="ENSSTUP00000049014.1"/>
    <property type="gene ID" value="ENSSTUG00000020599.1"/>
</dbReference>
<dbReference type="Pfam" id="PF00069">
    <property type="entry name" value="Pkinase"/>
    <property type="match status" value="1"/>
</dbReference>
<sequence length="534" mass="59548">MEELETASVRREERRRGGPEVGLAWMGTRMKVTVTLTVMWGQCGRGCSTDVGWSFEPVCYSRMSNTITSATFIRNLNYGVRRKLSDLLDPQDSWKDVIVSIHKPTGEPRYSQQHLRRFEAVVLQGRSPTMELLNDWGTSNSTVGELVDILMSHRLMAAASIMLPDAINNPRPAVPQPPGSPRDKGMVGNSDAVTRPLERTEAKEQPPPDSTSEPQEDQEPNGTAGFLRLSFHELKKITGHFDERPVSDGGSRLGEGGFGTVYKGLINGKPVAVKKLHSMEDISLEELSVQFIQEVQTLMVLKHENLVDMVGFSRDGHHPCLVYAYMSNGSLLDRLACLDGSPPLSWHRRCLIAVGTARGLDYLHSNHHVHRDVKSGNILLDELLVPKISDFGLTRASATRSSATVMTERIVGTTAYMANEALRGEITPKSDIYSFGVVLLEILSGLPPVDENRDPKFLMEMKDEIDEEEMALEDFVDKKMTDWELPLVERTYFLASDCLSDKKNKRPLMEEVLTELEDVVKSISLEQLGPQSEA</sequence>
<dbReference type="AlphaFoldDB" id="A0A673ZNZ6"/>
<evidence type="ECO:0000313" key="14">
    <source>
        <dbReference type="Ensembl" id="ENSSTUP00000049014.1"/>
    </source>
</evidence>
<dbReference type="InParanoid" id="A0A673ZNZ6"/>
<dbReference type="OMA" id="MQHYQSM"/>
<dbReference type="SMART" id="SM00220">
    <property type="entry name" value="S_TKc"/>
    <property type="match status" value="1"/>
</dbReference>
<comment type="catalytic activity">
    <reaction evidence="6 8">
        <text>L-threonyl-[protein] + ATP = O-phospho-L-threonyl-[protein] + ADP + H(+)</text>
        <dbReference type="Rhea" id="RHEA:46608"/>
        <dbReference type="Rhea" id="RHEA-COMP:11060"/>
        <dbReference type="Rhea" id="RHEA-COMP:11605"/>
        <dbReference type="ChEBI" id="CHEBI:15378"/>
        <dbReference type="ChEBI" id="CHEBI:30013"/>
        <dbReference type="ChEBI" id="CHEBI:30616"/>
        <dbReference type="ChEBI" id="CHEBI:61977"/>
        <dbReference type="ChEBI" id="CHEBI:456216"/>
        <dbReference type="EC" id="2.7.11.1"/>
    </reaction>
</comment>
<evidence type="ECO:0000256" key="6">
    <source>
        <dbReference type="ARBA" id="ARBA00047899"/>
    </source>
</evidence>